<evidence type="ECO:0000313" key="2">
    <source>
        <dbReference type="Proteomes" id="UP000070373"/>
    </source>
</evidence>
<organism evidence="1 2">
    <name type="scientific">candidate division MSBL1 archaeon SCGC-AAA259E17</name>
    <dbReference type="NCBI Taxonomy" id="1698263"/>
    <lineage>
        <taxon>Archaea</taxon>
        <taxon>Methanobacteriati</taxon>
        <taxon>Methanobacteriota</taxon>
        <taxon>candidate division MSBL1</taxon>
    </lineage>
</organism>
<comment type="caution">
    <text evidence="1">The sequence shown here is derived from an EMBL/GenBank/DDBJ whole genome shotgun (WGS) entry which is preliminary data.</text>
</comment>
<evidence type="ECO:0008006" key="3">
    <source>
        <dbReference type="Google" id="ProtNLM"/>
    </source>
</evidence>
<keyword evidence="2" id="KW-1185">Reference proteome</keyword>
<gene>
    <name evidence="1" type="ORF">AKJ64_02645</name>
</gene>
<accession>A0A133UEP6</accession>
<dbReference type="EMBL" id="LHXN01000039">
    <property type="protein sequence ID" value="KXA92640.1"/>
    <property type="molecule type" value="Genomic_DNA"/>
</dbReference>
<proteinExistence type="predicted"/>
<reference evidence="1 2" key="1">
    <citation type="journal article" date="2016" name="Sci. Rep.">
        <title>Metabolic traits of an uncultured archaeal lineage -MSBL1- from brine pools of the Red Sea.</title>
        <authorList>
            <person name="Mwirichia R."/>
            <person name="Alam I."/>
            <person name="Rashid M."/>
            <person name="Vinu M."/>
            <person name="Ba-Alawi W."/>
            <person name="Anthony Kamau A."/>
            <person name="Kamanda Ngugi D."/>
            <person name="Goker M."/>
            <person name="Klenk H.P."/>
            <person name="Bajic V."/>
            <person name="Stingl U."/>
        </authorList>
    </citation>
    <scope>NUCLEOTIDE SEQUENCE [LARGE SCALE GENOMIC DNA]</scope>
    <source>
        <strain evidence="1">SCGC-AAA259E17</strain>
    </source>
</reference>
<sequence>MNKHIDRGFEQLYNGEYEEADREFRKADCRGGRSLVAFKGRSFEKAMNQACKCIKREENHFSRERSVALKVIKLSLEKVEPDGMNRPEVVLPEARDLVGNVSWGEVNANIMEFVEDRPPFSDLLEDEPAGRDLRDEKIGKAFELIKSGRLDRGFGLFADLSDGYRDDPFLSACWAVSPDCVVDAPSELGLEEFRSEVKRILRLSEEAPDAIRASVLGLCLFNIYIEWGDREDVLKEGERLLERSLECFERAGELGGEGDFLRSYRGLCYSLVGELGEAISLFEGVSEESGWYSLARGVAERSREELEEVLAVERTYDLLGRALEARVEGRARDELEYLEEIDPECFGEYIRGWRPEGSTRPGYGSIAERVAELKIDLDVEPDIETLKLAVESNPENGKITGYLVERGTKKLDDGDFEGATKYFEAVPEDHDDFQFLKSYGEALKGSGKYGMAAEVFGELGSEDPTLFSPSS</sequence>
<protein>
    <recommendedName>
        <fullName evidence="3">Tetratricopeptide repeat protein</fullName>
    </recommendedName>
</protein>
<evidence type="ECO:0000313" key="1">
    <source>
        <dbReference type="EMBL" id="KXA92640.1"/>
    </source>
</evidence>
<name>A0A133UEP6_9EURY</name>
<dbReference type="Proteomes" id="UP000070373">
    <property type="component" value="Unassembled WGS sequence"/>
</dbReference>
<dbReference type="AlphaFoldDB" id="A0A133UEP6"/>
<dbReference type="InterPro" id="IPR011990">
    <property type="entry name" value="TPR-like_helical_dom_sf"/>
</dbReference>
<dbReference type="SUPFAM" id="SSF48452">
    <property type="entry name" value="TPR-like"/>
    <property type="match status" value="1"/>
</dbReference>
<dbReference type="Gene3D" id="1.25.40.10">
    <property type="entry name" value="Tetratricopeptide repeat domain"/>
    <property type="match status" value="1"/>
</dbReference>